<feature type="non-terminal residue" evidence="1">
    <location>
        <position position="1"/>
    </location>
</feature>
<evidence type="ECO:0000313" key="1">
    <source>
        <dbReference type="EMBL" id="CAF1591958.1"/>
    </source>
</evidence>
<proteinExistence type="predicted"/>
<comment type="caution">
    <text evidence="1">The sequence shown here is derived from an EMBL/GenBank/DDBJ whole genome shotgun (WGS) entry which is preliminary data.</text>
</comment>
<protein>
    <submittedName>
        <fullName evidence="1">Uncharacterized protein</fullName>
    </submittedName>
</protein>
<dbReference type="AlphaFoldDB" id="A0A816A8V9"/>
<keyword evidence="3" id="KW-1185">Reference proteome</keyword>
<gene>
    <name evidence="1" type="ORF">GPM918_LOCUS41830</name>
    <name evidence="2" type="ORF">SRO942_LOCUS42946</name>
</gene>
<dbReference type="EMBL" id="CAJNOQ010033861">
    <property type="protein sequence ID" value="CAF1591958.1"/>
    <property type="molecule type" value="Genomic_DNA"/>
</dbReference>
<sequence length="80" mass="8771">FAYLGCCWPLSNVYPCEKIPTYDMAYVSSSALDCGVTFSALVIFVALQNQNISFPSWWGTGGVYHDGCPLSQATFNDSFP</sequence>
<reference evidence="1" key="1">
    <citation type="submission" date="2021-02" db="EMBL/GenBank/DDBJ databases">
        <authorList>
            <person name="Nowell W R."/>
        </authorList>
    </citation>
    <scope>NUCLEOTIDE SEQUENCE</scope>
</reference>
<dbReference type="Proteomes" id="UP000681722">
    <property type="component" value="Unassembled WGS sequence"/>
</dbReference>
<dbReference type="Proteomes" id="UP000663829">
    <property type="component" value="Unassembled WGS sequence"/>
</dbReference>
<evidence type="ECO:0000313" key="3">
    <source>
        <dbReference type="Proteomes" id="UP000663829"/>
    </source>
</evidence>
<name>A0A816A8V9_9BILA</name>
<organism evidence="1 3">
    <name type="scientific">Didymodactylos carnosus</name>
    <dbReference type="NCBI Taxonomy" id="1234261"/>
    <lineage>
        <taxon>Eukaryota</taxon>
        <taxon>Metazoa</taxon>
        <taxon>Spiralia</taxon>
        <taxon>Gnathifera</taxon>
        <taxon>Rotifera</taxon>
        <taxon>Eurotatoria</taxon>
        <taxon>Bdelloidea</taxon>
        <taxon>Philodinida</taxon>
        <taxon>Philodinidae</taxon>
        <taxon>Didymodactylos</taxon>
    </lineage>
</organism>
<accession>A0A816A8V9</accession>
<dbReference type="OrthoDB" id="10052484at2759"/>
<dbReference type="EMBL" id="CAJOBC010100039">
    <property type="protein sequence ID" value="CAF4464591.1"/>
    <property type="molecule type" value="Genomic_DNA"/>
</dbReference>
<evidence type="ECO:0000313" key="2">
    <source>
        <dbReference type="EMBL" id="CAF4464591.1"/>
    </source>
</evidence>